<keyword evidence="3" id="KW-1185">Reference proteome</keyword>
<feature type="transmembrane region" description="Helical" evidence="1">
    <location>
        <begin position="28"/>
        <end position="47"/>
    </location>
</feature>
<keyword evidence="1" id="KW-0472">Membrane</keyword>
<dbReference type="InterPro" id="IPR036259">
    <property type="entry name" value="MFS_trans_sf"/>
</dbReference>
<dbReference type="Proteomes" id="UP001500305">
    <property type="component" value="Unassembled WGS sequence"/>
</dbReference>
<sequence length="141" mass="14853">MPFWTFAAMAAGAATVLTASRQHSLVLFLAGFVALFALSGVGNGSTYKMIPAIHRVRADTAIRAGADPVATERAAHRSISALIGLAGAVGAFGGVLVNIAFRQAFLTAHNGDAAYLVFLSYYALCLLLTWFAYLRPAAPRH</sequence>
<reference evidence="2 3" key="1">
    <citation type="journal article" date="2019" name="Int. J. Syst. Evol. Microbiol.">
        <title>The Global Catalogue of Microorganisms (GCM) 10K type strain sequencing project: providing services to taxonomists for standard genome sequencing and annotation.</title>
        <authorList>
            <consortium name="The Broad Institute Genomics Platform"/>
            <consortium name="The Broad Institute Genome Sequencing Center for Infectious Disease"/>
            <person name="Wu L."/>
            <person name="Ma J."/>
        </authorList>
    </citation>
    <scope>NUCLEOTIDE SEQUENCE [LARGE SCALE GENOMIC DNA]</scope>
    <source>
        <strain evidence="2 3">JCM 7356</strain>
    </source>
</reference>
<comment type="caution">
    <text evidence="2">The sequence shown here is derived from an EMBL/GenBank/DDBJ whole genome shotgun (WGS) entry which is preliminary data.</text>
</comment>
<evidence type="ECO:0000313" key="3">
    <source>
        <dbReference type="Proteomes" id="UP001500305"/>
    </source>
</evidence>
<dbReference type="Gene3D" id="1.20.1250.20">
    <property type="entry name" value="MFS general substrate transporter like domains"/>
    <property type="match status" value="1"/>
</dbReference>
<keyword evidence="1" id="KW-1133">Transmembrane helix</keyword>
<keyword evidence="1" id="KW-0812">Transmembrane</keyword>
<protein>
    <submittedName>
        <fullName evidence="2">Uncharacterized protein</fullName>
    </submittedName>
</protein>
<evidence type="ECO:0000256" key="1">
    <source>
        <dbReference type="SAM" id="Phobius"/>
    </source>
</evidence>
<gene>
    <name evidence="2" type="ORF">GCM10010430_53710</name>
</gene>
<accession>A0ABN3ELN6</accession>
<feature type="transmembrane region" description="Helical" evidence="1">
    <location>
        <begin position="81"/>
        <end position="101"/>
    </location>
</feature>
<dbReference type="EMBL" id="BAAATR010000028">
    <property type="protein sequence ID" value="GAA2262565.1"/>
    <property type="molecule type" value="Genomic_DNA"/>
</dbReference>
<evidence type="ECO:0000313" key="2">
    <source>
        <dbReference type="EMBL" id="GAA2262565.1"/>
    </source>
</evidence>
<organism evidence="2 3">
    <name type="scientific">Kitasatospora cystarginea</name>
    <dbReference type="NCBI Taxonomy" id="58350"/>
    <lineage>
        <taxon>Bacteria</taxon>
        <taxon>Bacillati</taxon>
        <taxon>Actinomycetota</taxon>
        <taxon>Actinomycetes</taxon>
        <taxon>Kitasatosporales</taxon>
        <taxon>Streptomycetaceae</taxon>
        <taxon>Kitasatospora</taxon>
    </lineage>
</organism>
<feature type="transmembrane region" description="Helical" evidence="1">
    <location>
        <begin position="113"/>
        <end position="134"/>
    </location>
</feature>
<name>A0ABN3ELN6_9ACTN</name>
<dbReference type="RefSeq" id="WP_344639077.1">
    <property type="nucleotide sequence ID" value="NZ_BAAATR010000028.1"/>
</dbReference>
<proteinExistence type="predicted"/>